<evidence type="ECO:0000313" key="2">
    <source>
        <dbReference type="Proteomes" id="UP001056634"/>
    </source>
</evidence>
<accession>A0A9E7N4U9</accession>
<keyword evidence="2" id="KW-1185">Reference proteome</keyword>
<gene>
    <name evidence="1" type="ORF">MARCHEWKA_03160</name>
</gene>
<sequence length="266" mass="29690">MSDEYRNYSVLVTQTNRIQVHVMARDEASALKAAQDMALRSHFATSELRAETHATWPQFEPEEGPIESDEPGYDWRRGWFWVASLDDSGVALTSAELFARSPEARADDVQSLRKVFVPLVGRNQSVFNVTRRYGFAVRLAGDTLWSGLQPNEREMRRTARRMCAARAAAEKVKAAEAAYAEVMRRMLEPGNAYSLFKTQGGRWSVKSVIGDVSNPGAVTLAEDAWSVDIKTVRRLIAEGAADVFLRYSTSGDPLAIRLTDAVIRPF</sequence>
<organism evidence="1 2">
    <name type="scientific">Brevundimonas phage vB_BpoS-Marchewka</name>
    <dbReference type="NCBI Taxonomy" id="2948604"/>
    <lineage>
        <taxon>Viruses</taxon>
        <taxon>Duplodnaviria</taxon>
        <taxon>Heunggongvirae</taxon>
        <taxon>Uroviricota</taxon>
        <taxon>Caudoviricetes</taxon>
        <taxon>Jeanschmidtviridae</taxon>
        <taxon>Marchewkavirus</taxon>
        <taxon>Marchewkavirus marchewka</taxon>
    </lineage>
</organism>
<protein>
    <submittedName>
        <fullName evidence="1">Uncharacterized protein</fullName>
    </submittedName>
</protein>
<dbReference type="Proteomes" id="UP001056634">
    <property type="component" value="Segment"/>
</dbReference>
<evidence type="ECO:0000313" key="1">
    <source>
        <dbReference type="EMBL" id="UTC28828.1"/>
    </source>
</evidence>
<name>A0A9E7N4U9_9CAUD</name>
<proteinExistence type="predicted"/>
<dbReference type="EMBL" id="ON529851">
    <property type="protein sequence ID" value="UTC28828.1"/>
    <property type="molecule type" value="Genomic_DNA"/>
</dbReference>
<reference evidence="1" key="1">
    <citation type="submission" date="2022-04" db="EMBL/GenBank/DDBJ databases">
        <authorList>
            <person name="Friedrich I."/>
            <person name="Schneider D."/>
            <person name="Poehlein A."/>
            <person name="Hertel R."/>
            <person name="Daniel R."/>
        </authorList>
    </citation>
    <scope>NUCLEOTIDE SEQUENCE</scope>
</reference>